<dbReference type="SUPFAM" id="SSF48452">
    <property type="entry name" value="TPR-like"/>
    <property type="match status" value="1"/>
</dbReference>
<comment type="caution">
    <text evidence="4">The sequence shown here is derived from an EMBL/GenBank/DDBJ whole genome shotgun (WGS) entry which is preliminary data.</text>
</comment>
<protein>
    <recommendedName>
        <fullName evidence="6">Tetratricopeptide repeat protein</fullName>
    </recommendedName>
</protein>
<name>A0A6G1VRS2_9BACT</name>
<keyword evidence="1" id="KW-0802">TPR repeat</keyword>
<feature type="coiled-coil region" evidence="2">
    <location>
        <begin position="626"/>
        <end position="653"/>
    </location>
</feature>
<dbReference type="AlphaFoldDB" id="A0A6G1VRS2"/>
<dbReference type="PROSITE" id="PS50005">
    <property type="entry name" value="TPR"/>
    <property type="match status" value="1"/>
</dbReference>
<dbReference type="InterPro" id="IPR011990">
    <property type="entry name" value="TPR-like_helical_dom_sf"/>
</dbReference>
<accession>A0A6G1VRS2</accession>
<evidence type="ECO:0000313" key="5">
    <source>
        <dbReference type="Proteomes" id="UP000477980"/>
    </source>
</evidence>
<dbReference type="InterPro" id="IPR019734">
    <property type="entry name" value="TPR_rpt"/>
</dbReference>
<evidence type="ECO:0000256" key="2">
    <source>
        <dbReference type="SAM" id="Coils"/>
    </source>
</evidence>
<evidence type="ECO:0000313" key="4">
    <source>
        <dbReference type="EMBL" id="MQP15722.1"/>
    </source>
</evidence>
<feature type="region of interest" description="Disordered" evidence="3">
    <location>
        <begin position="740"/>
        <end position="763"/>
    </location>
</feature>
<feature type="region of interest" description="Disordered" evidence="3">
    <location>
        <begin position="386"/>
        <end position="411"/>
    </location>
</feature>
<dbReference type="OrthoDB" id="1083169at2"/>
<organism evidence="4 5">
    <name type="scientific">Segatella copri</name>
    <dbReference type="NCBI Taxonomy" id="165179"/>
    <lineage>
        <taxon>Bacteria</taxon>
        <taxon>Pseudomonadati</taxon>
        <taxon>Bacteroidota</taxon>
        <taxon>Bacteroidia</taxon>
        <taxon>Bacteroidales</taxon>
        <taxon>Prevotellaceae</taxon>
        <taxon>Segatella</taxon>
    </lineage>
</organism>
<dbReference type="Proteomes" id="UP000477980">
    <property type="component" value="Unassembled WGS sequence"/>
</dbReference>
<sequence length="830" mass="96385">MKELTLYIDKWYIIGAVCTDGVPRLVIPDNKEDRYWLYFYEDTTNNEIVYGKDNQSHYRNNEPHYYGDIFSKMTQSDSHFLYYNRKQELCDIFKASRILASLRESMDMTETETVETYVSFSKDIGDDARFLFLTKVLGQNHFYVKESVARIEHLTLEHSVRNNKLKDDGFILVLNACNENLHVSLFKKQEKDCVLQNEMVLDGYGRDLRSRALLENVVGCINQRTNFLSSSSDLEKEYLRLEPEIDNWLVKLDNAKNGRPISLNNISLSGMTNQYAVMVLKNDIDSRTHVIVDDVVREIDSFVKKSKVNNNEVRGVVFLGNTFTNKQFLESIRSYYMLDDENYLFYRETELPNIIGVYSVIDCSQFSAETKAVMANGELELVRKQRAKEEKDRMDEAKRRNQEQQEKDKEVREAELRYNEAMEKVAAFEKKQNFAQMLDWTKIALTHRPEDKEAMAKKEEATRLLSEQKVRQQQYNSIIQRAEVSLKKHEYQDALSQSDAALNLMPSSEQAKLIHDKARKALDDIVQVKEYLTRADLFLAQKSYNEALEELRKAQSIDGHNNQIEDKIVKIQSQQESQKEQVSLLIKRYSVAISNNEFNSALDLCEQLQVLDIDNSKSWKGRENDLIRKQKEYEQKQEQIRELKEKFNGALSAENWKDVIEVGKKLLTCDKDNSVEDIIRSAEKKLRLSAVQIAFDEAFENENWASLVQIVADNPELKTVAGNNKSIQFARRQLIFTKNSSKESGTKKTGRTKVSYPLHSQSNGISKTACSERTLIPRPETDISINKERCNFPRPKRPVSKKEQVLSDEGKNVDNTIQINRKFPKVKRKK</sequence>
<evidence type="ECO:0000256" key="1">
    <source>
        <dbReference type="PROSITE-ProRule" id="PRU00339"/>
    </source>
</evidence>
<dbReference type="Gene3D" id="1.25.40.10">
    <property type="entry name" value="Tetratricopeptide repeat domain"/>
    <property type="match status" value="1"/>
</dbReference>
<evidence type="ECO:0008006" key="6">
    <source>
        <dbReference type="Google" id="ProtNLM"/>
    </source>
</evidence>
<keyword evidence="2" id="KW-0175">Coiled coil</keyword>
<proteinExistence type="predicted"/>
<feature type="compositionally biased region" description="Basic and acidic residues" evidence="3">
    <location>
        <begin position="800"/>
        <end position="812"/>
    </location>
</feature>
<feature type="region of interest" description="Disordered" evidence="3">
    <location>
        <begin position="788"/>
        <end position="830"/>
    </location>
</feature>
<dbReference type="RefSeq" id="WP_153090135.1">
    <property type="nucleotide sequence ID" value="NZ_VZAH01000156.1"/>
</dbReference>
<dbReference type="EMBL" id="VZAH01000156">
    <property type="protein sequence ID" value="MQP15722.1"/>
    <property type="molecule type" value="Genomic_DNA"/>
</dbReference>
<gene>
    <name evidence="4" type="ORF">F7D25_15245</name>
</gene>
<reference evidence="4 5" key="1">
    <citation type="submission" date="2019-09" db="EMBL/GenBank/DDBJ databases">
        <title>Distinct polysaccharide growth profiles of human intestinal Prevotella copri isolates.</title>
        <authorList>
            <person name="Fehlner-Peach H."/>
            <person name="Magnabosco C."/>
            <person name="Raghavan V."/>
            <person name="Scher J.U."/>
            <person name="Tett A."/>
            <person name="Cox L.M."/>
            <person name="Gottsegen C."/>
            <person name="Watters A."/>
            <person name="Wiltshire- Gordon J.D."/>
            <person name="Segata N."/>
            <person name="Bonneau R."/>
            <person name="Littman D.R."/>
        </authorList>
    </citation>
    <scope>NUCLEOTIDE SEQUENCE [LARGE SCALE GENOMIC DNA]</scope>
    <source>
        <strain evidence="5">iAA917</strain>
    </source>
</reference>
<evidence type="ECO:0000256" key="3">
    <source>
        <dbReference type="SAM" id="MobiDB-lite"/>
    </source>
</evidence>
<feature type="repeat" description="TPR" evidence="1">
    <location>
        <begin position="528"/>
        <end position="561"/>
    </location>
</feature>